<dbReference type="EMBL" id="CACRXK020008285">
    <property type="protein sequence ID" value="CAB4014399.1"/>
    <property type="molecule type" value="Genomic_DNA"/>
</dbReference>
<reference evidence="2" key="1">
    <citation type="submission" date="2020-04" db="EMBL/GenBank/DDBJ databases">
        <authorList>
            <person name="Alioto T."/>
            <person name="Alioto T."/>
            <person name="Gomez Garrido J."/>
        </authorList>
    </citation>
    <scope>NUCLEOTIDE SEQUENCE</scope>
    <source>
        <strain evidence="2">A484AB</strain>
    </source>
</reference>
<feature type="region of interest" description="Disordered" evidence="1">
    <location>
        <begin position="193"/>
        <end position="285"/>
    </location>
</feature>
<dbReference type="GO" id="GO:0010972">
    <property type="term" value="P:negative regulation of G2/M transition of mitotic cell cycle"/>
    <property type="evidence" value="ECO:0007669"/>
    <property type="project" value="TreeGrafter"/>
</dbReference>
<feature type="compositionally biased region" description="Polar residues" evidence="1">
    <location>
        <begin position="300"/>
        <end position="322"/>
    </location>
</feature>
<evidence type="ECO:0000256" key="1">
    <source>
        <dbReference type="SAM" id="MobiDB-lite"/>
    </source>
</evidence>
<organism evidence="2 3">
    <name type="scientific">Paramuricea clavata</name>
    <name type="common">Red gorgonian</name>
    <name type="synonym">Violescent sea-whip</name>
    <dbReference type="NCBI Taxonomy" id="317549"/>
    <lineage>
        <taxon>Eukaryota</taxon>
        <taxon>Metazoa</taxon>
        <taxon>Cnidaria</taxon>
        <taxon>Anthozoa</taxon>
        <taxon>Octocorallia</taxon>
        <taxon>Malacalcyonacea</taxon>
        <taxon>Plexauridae</taxon>
        <taxon>Paramuricea</taxon>
    </lineage>
</organism>
<feature type="compositionally biased region" description="Basic and acidic residues" evidence="1">
    <location>
        <begin position="56"/>
        <end position="87"/>
    </location>
</feature>
<feature type="compositionally biased region" description="Basic residues" evidence="1">
    <location>
        <begin position="1"/>
        <end position="19"/>
    </location>
</feature>
<feature type="compositionally biased region" description="Basic and acidic residues" evidence="1">
    <location>
        <begin position="240"/>
        <end position="264"/>
    </location>
</feature>
<feature type="region of interest" description="Disordered" evidence="1">
    <location>
        <begin position="299"/>
        <end position="350"/>
    </location>
</feature>
<protein>
    <submittedName>
        <fullName evidence="2">Uncharacterized protein</fullName>
    </submittedName>
</protein>
<feature type="compositionally biased region" description="Polar residues" evidence="1">
    <location>
        <begin position="265"/>
        <end position="280"/>
    </location>
</feature>
<dbReference type="PANTHER" id="PTHR16524">
    <property type="entry name" value="CELL DEATH REGULATOR AVEN"/>
    <property type="match status" value="1"/>
</dbReference>
<proteinExistence type="predicted"/>
<gene>
    <name evidence="2" type="ORF">PACLA_8A004348</name>
</gene>
<evidence type="ECO:0000313" key="2">
    <source>
        <dbReference type="EMBL" id="CAB4014399.1"/>
    </source>
</evidence>
<name>A0A6S7IBN3_PARCT</name>
<dbReference type="PANTHER" id="PTHR16524:SF2">
    <property type="entry name" value="CELL DEATH REGULATOR AVEN"/>
    <property type="match status" value="1"/>
</dbReference>
<sequence length="350" mass="39221">MRPDQHKKKKNSDYKKKHGIPSEKGGKHDKKGSTGGHRSDEKPASDVSKSGLETDGTDRDVVESSVSHERGKFSRRKIESNLDRYKEDDFDDDCEPSNASPAVSSVPIGADFQSLLDNATSASGSSHFRFKSEKEWENLTTDETNNKDGQPSLLFIDCHALAQSLRNIPLEKRLDIDKKYSIEDKYCDSTANRSQQEKLAMNINDEETTKNNSRKLRQNVSPNNMDFSLSQPSKLTKASTENDKYPVVHEIKSPERKIQHHSTDPLESNAQEKVQHNAKSTKSDVEDNLELLLGFDNKELNSTQTENQTGTRDIQASGSTNKVDVPTAQKAQPASDTKENLEDWLDSILD</sequence>
<dbReference type="OrthoDB" id="6338233at2759"/>
<keyword evidence="3" id="KW-1185">Reference proteome</keyword>
<dbReference type="Proteomes" id="UP001152795">
    <property type="component" value="Unassembled WGS sequence"/>
</dbReference>
<evidence type="ECO:0000313" key="3">
    <source>
        <dbReference type="Proteomes" id="UP001152795"/>
    </source>
</evidence>
<dbReference type="AlphaFoldDB" id="A0A6S7IBN3"/>
<feature type="compositionally biased region" description="Polar residues" evidence="1">
    <location>
        <begin position="218"/>
        <end position="239"/>
    </location>
</feature>
<accession>A0A6S7IBN3</accession>
<feature type="compositionally biased region" description="Low complexity" evidence="1">
    <location>
        <begin position="96"/>
        <end position="105"/>
    </location>
</feature>
<feature type="region of interest" description="Disordered" evidence="1">
    <location>
        <begin position="1"/>
        <end position="105"/>
    </location>
</feature>
<comment type="caution">
    <text evidence="2">The sequence shown here is derived from an EMBL/GenBank/DDBJ whole genome shotgun (WGS) entry which is preliminary data.</text>
</comment>
<dbReference type="InterPro" id="IPR026187">
    <property type="entry name" value="Aven"/>
</dbReference>